<keyword evidence="2" id="KW-1185">Reference proteome</keyword>
<dbReference type="Proteomes" id="UP001592528">
    <property type="component" value="Unassembled WGS sequence"/>
</dbReference>
<evidence type="ECO:0000313" key="1">
    <source>
        <dbReference type="EMBL" id="MFC1404982.1"/>
    </source>
</evidence>
<proteinExistence type="predicted"/>
<gene>
    <name evidence="1" type="ORF">ACEZDJ_27235</name>
</gene>
<feature type="non-terminal residue" evidence="1">
    <location>
        <position position="1"/>
    </location>
</feature>
<dbReference type="EMBL" id="JBHEZZ010000017">
    <property type="protein sequence ID" value="MFC1404982.1"/>
    <property type="molecule type" value="Genomic_DNA"/>
</dbReference>
<reference evidence="1 2" key="1">
    <citation type="submission" date="2024-09" db="EMBL/GenBank/DDBJ databases">
        <authorList>
            <person name="Lee S.D."/>
        </authorList>
    </citation>
    <scope>NUCLEOTIDE SEQUENCE [LARGE SCALE GENOMIC DNA]</scope>
    <source>
        <strain evidence="1 2">N1-5</strain>
    </source>
</reference>
<comment type="caution">
    <text evidence="1">The sequence shown here is derived from an EMBL/GenBank/DDBJ whole genome shotgun (WGS) entry which is preliminary data.</text>
</comment>
<protein>
    <submittedName>
        <fullName evidence="1">Uncharacterized protein</fullName>
    </submittedName>
</protein>
<accession>A0ABV6UU61</accession>
<sequence>FGLRHLEDQPMAVQLCALPTDPVTNPRIRWKPVHHSPGRNRATCHLDDGVSKYRTVPSYLTDALGDLVAGAGGLYTSDAVQRFSFELEPQELRWVLRREGALAEVTIYSFPDSTASYALPDTAGTIRWASKPARSVFAHAVVEAAQAVLVQHGEEGYREKWIEHPFPTAALQDLLRLHLSEDDCELVHS</sequence>
<dbReference type="RefSeq" id="WP_380523922.1">
    <property type="nucleotide sequence ID" value="NZ_JBHEZZ010000017.1"/>
</dbReference>
<organism evidence="1 2">
    <name type="scientific">Streptacidiphilus cavernicola</name>
    <dbReference type="NCBI Taxonomy" id="3342716"/>
    <lineage>
        <taxon>Bacteria</taxon>
        <taxon>Bacillati</taxon>
        <taxon>Actinomycetota</taxon>
        <taxon>Actinomycetes</taxon>
        <taxon>Kitasatosporales</taxon>
        <taxon>Streptomycetaceae</taxon>
        <taxon>Streptacidiphilus</taxon>
    </lineage>
</organism>
<name>A0ABV6UU61_9ACTN</name>
<evidence type="ECO:0000313" key="2">
    <source>
        <dbReference type="Proteomes" id="UP001592528"/>
    </source>
</evidence>